<dbReference type="Proteomes" id="UP000490939">
    <property type="component" value="Unassembled WGS sequence"/>
</dbReference>
<feature type="transmembrane region" description="Helical" evidence="5">
    <location>
        <begin position="454"/>
        <end position="474"/>
    </location>
</feature>
<reference evidence="7 8" key="1">
    <citation type="submission" date="2019-07" db="EMBL/GenBank/DDBJ databases">
        <title>Venturia inaequalis Genome Resource.</title>
        <authorList>
            <person name="Lichtner F.J."/>
        </authorList>
    </citation>
    <scope>NUCLEOTIDE SEQUENCE [LARGE SCALE GENOMIC DNA]</scope>
    <source>
        <strain evidence="7 8">DMI_063113</strain>
    </source>
</reference>
<dbReference type="InterPro" id="IPR036259">
    <property type="entry name" value="MFS_trans_sf"/>
</dbReference>
<evidence type="ECO:0000256" key="2">
    <source>
        <dbReference type="ARBA" id="ARBA00022692"/>
    </source>
</evidence>
<feature type="transmembrane region" description="Helical" evidence="5">
    <location>
        <begin position="139"/>
        <end position="166"/>
    </location>
</feature>
<evidence type="ECO:0000256" key="4">
    <source>
        <dbReference type="ARBA" id="ARBA00023136"/>
    </source>
</evidence>
<name>A0A8H3VLA8_VENIN</name>
<dbReference type="EMBL" id="WNWR01000164">
    <property type="protein sequence ID" value="KAE9989886.1"/>
    <property type="molecule type" value="Genomic_DNA"/>
</dbReference>
<protein>
    <recommendedName>
        <fullName evidence="6">Major facilitator superfamily (MFS) profile domain-containing protein</fullName>
    </recommendedName>
</protein>
<accession>A0A8H3VLA8</accession>
<evidence type="ECO:0000313" key="7">
    <source>
        <dbReference type="EMBL" id="KAE9989886.1"/>
    </source>
</evidence>
<comment type="caution">
    <text evidence="7">The sequence shown here is derived from an EMBL/GenBank/DDBJ whole genome shotgun (WGS) entry which is preliminary data.</text>
</comment>
<proteinExistence type="predicted"/>
<keyword evidence="8" id="KW-1185">Reference proteome</keyword>
<evidence type="ECO:0000259" key="6">
    <source>
        <dbReference type="PROSITE" id="PS50850"/>
    </source>
</evidence>
<dbReference type="PANTHER" id="PTHR23502:SF47">
    <property type="entry name" value="MAJOR FACILITATOR SUPERFAMILY (MFS) PROFILE DOMAIN-CONTAINING PROTEIN-RELATED"/>
    <property type="match status" value="1"/>
</dbReference>
<keyword evidence="2 5" id="KW-0812">Transmembrane</keyword>
<evidence type="ECO:0000256" key="5">
    <source>
        <dbReference type="SAM" id="Phobius"/>
    </source>
</evidence>
<gene>
    <name evidence="7" type="ORF">EG327_002156</name>
</gene>
<dbReference type="InterPro" id="IPR020846">
    <property type="entry name" value="MFS_dom"/>
</dbReference>
<dbReference type="SUPFAM" id="SSF103473">
    <property type="entry name" value="MFS general substrate transporter"/>
    <property type="match status" value="1"/>
</dbReference>
<dbReference type="PROSITE" id="PS50850">
    <property type="entry name" value="MFS"/>
    <property type="match status" value="1"/>
</dbReference>
<feature type="transmembrane region" description="Helical" evidence="5">
    <location>
        <begin position="204"/>
        <end position="224"/>
    </location>
</feature>
<keyword evidence="3 5" id="KW-1133">Transmembrane helix</keyword>
<dbReference type="AlphaFoldDB" id="A0A8H3VLA8"/>
<evidence type="ECO:0000313" key="8">
    <source>
        <dbReference type="Proteomes" id="UP000490939"/>
    </source>
</evidence>
<dbReference type="GO" id="GO:0022857">
    <property type="term" value="F:transmembrane transporter activity"/>
    <property type="evidence" value="ECO:0007669"/>
    <property type="project" value="InterPro"/>
</dbReference>
<feature type="transmembrane region" description="Helical" evidence="5">
    <location>
        <begin position="282"/>
        <end position="301"/>
    </location>
</feature>
<feature type="domain" description="Major facilitator superfamily (MFS) profile" evidence="6">
    <location>
        <begin position="49"/>
        <end position="478"/>
    </location>
</feature>
<feature type="transmembrane region" description="Helical" evidence="5">
    <location>
        <begin position="392"/>
        <end position="418"/>
    </location>
</feature>
<dbReference type="PANTHER" id="PTHR23502">
    <property type="entry name" value="MAJOR FACILITATOR SUPERFAMILY"/>
    <property type="match status" value="1"/>
</dbReference>
<dbReference type="Pfam" id="PF07690">
    <property type="entry name" value="MFS_1"/>
    <property type="match status" value="1"/>
</dbReference>
<sequence length="492" mass="54663">MTKPYAPSSEFSESDVVTIDDEGNMLVDWKGPDDPDRPSNWTFARKWGIVVTTSMITFVVSFCSSVYSNAIPDVQHEFHVSPTVSQLVISLYVFGFAFGPMIWGPASELYGKTRPLWIGYALFCILQIPIALAKDIYTFLIFRFLSGLAGSSTLAILGGMFIDFLVDPNERGVATAIFSMATFCGPALGPIIGSICEARLGRVWISWVTLIAGVVFGVPAFLVTPETQESVILRRKARELRKAKGKDGVQSPSAKRDESLQISVFVRKYLTKPIRMFFQEPILIFFTFYMSLVYGIIYLTFTMYPLAFRRDRKWGAIKASLPFLGILLGVVVACVLIAIHSIYYVTAKYQKLKHHVPETRLPPMILGSLLLPAGLFWFTWTSNPETTWIPQVLSGIFIACGAVMVFMSGVVYIIEVYLADANSALAVNNFVRSAFAAGFPLYMTNLFSSAGTHLGGFVVGGLCLVLLPFPVMFWKERSHKPLVELERKAEDA</sequence>
<feature type="transmembrane region" description="Helical" evidence="5">
    <location>
        <begin position="87"/>
        <end position="104"/>
    </location>
</feature>
<feature type="transmembrane region" description="Helical" evidence="5">
    <location>
        <begin position="173"/>
        <end position="192"/>
    </location>
</feature>
<feature type="transmembrane region" description="Helical" evidence="5">
    <location>
        <begin position="47"/>
        <end position="67"/>
    </location>
</feature>
<feature type="transmembrane region" description="Helical" evidence="5">
    <location>
        <begin position="321"/>
        <end position="343"/>
    </location>
</feature>
<dbReference type="FunFam" id="1.20.1250.20:FF:000011">
    <property type="entry name" value="MFS multidrug transporter, putative"/>
    <property type="match status" value="1"/>
</dbReference>
<feature type="transmembrane region" description="Helical" evidence="5">
    <location>
        <begin position="116"/>
        <end position="133"/>
    </location>
</feature>
<dbReference type="Gene3D" id="1.20.1250.20">
    <property type="entry name" value="MFS general substrate transporter like domains"/>
    <property type="match status" value="1"/>
</dbReference>
<evidence type="ECO:0000256" key="3">
    <source>
        <dbReference type="ARBA" id="ARBA00022989"/>
    </source>
</evidence>
<dbReference type="GO" id="GO:0005886">
    <property type="term" value="C:plasma membrane"/>
    <property type="evidence" value="ECO:0007669"/>
    <property type="project" value="TreeGrafter"/>
</dbReference>
<evidence type="ECO:0000256" key="1">
    <source>
        <dbReference type="ARBA" id="ARBA00004141"/>
    </source>
</evidence>
<feature type="transmembrane region" description="Helical" evidence="5">
    <location>
        <begin position="364"/>
        <end position="380"/>
    </location>
</feature>
<comment type="subcellular location">
    <subcellularLocation>
        <location evidence="1">Membrane</location>
        <topology evidence="1">Multi-pass membrane protein</topology>
    </subcellularLocation>
</comment>
<dbReference type="InterPro" id="IPR011701">
    <property type="entry name" value="MFS"/>
</dbReference>
<dbReference type="CDD" id="cd17323">
    <property type="entry name" value="MFS_Tpo1_MDR_like"/>
    <property type="match status" value="1"/>
</dbReference>
<keyword evidence="4 5" id="KW-0472">Membrane</keyword>
<organism evidence="7 8">
    <name type="scientific">Venturia inaequalis</name>
    <name type="common">Apple scab fungus</name>
    <dbReference type="NCBI Taxonomy" id="5025"/>
    <lineage>
        <taxon>Eukaryota</taxon>
        <taxon>Fungi</taxon>
        <taxon>Dikarya</taxon>
        <taxon>Ascomycota</taxon>
        <taxon>Pezizomycotina</taxon>
        <taxon>Dothideomycetes</taxon>
        <taxon>Pleosporomycetidae</taxon>
        <taxon>Venturiales</taxon>
        <taxon>Venturiaceae</taxon>
        <taxon>Venturia</taxon>
    </lineage>
</organism>